<dbReference type="Proteomes" id="UP000078555">
    <property type="component" value="Unassembled WGS sequence"/>
</dbReference>
<reference evidence="2" key="2">
    <citation type="submission" date="2016-05" db="EMBL/GenBank/DDBJ databases">
        <authorList>
            <person name="Lavstsen T."/>
            <person name="Jespersen J.S."/>
        </authorList>
    </citation>
    <scope>NUCLEOTIDE SEQUENCE [LARGE SCALE GENOMIC DNA]</scope>
</reference>
<gene>
    <name evidence="2" type="ORF">POVWA1_045710</name>
    <name evidence="3" type="ORF">POVWA2_044280</name>
</gene>
<protein>
    <submittedName>
        <fullName evidence="2">Uncharacterized protein</fullName>
    </submittedName>
</protein>
<accession>A0A1A8ZET2</accession>
<evidence type="ECO:0000313" key="4">
    <source>
        <dbReference type="Proteomes" id="UP000078550"/>
    </source>
</evidence>
<keyword evidence="5" id="KW-1185">Reference proteome</keyword>
<dbReference type="EMBL" id="FLRE01000165">
    <property type="protein sequence ID" value="SBT42665.1"/>
    <property type="molecule type" value="Genomic_DNA"/>
</dbReference>
<sequence length="146" mass="16660">MHKSKVFFLLSLLMLICGITGIKISRKTEAAPEKTSFTQTTGGSHERVGDREAAVGVATNVGKSAPTLFNLFSAKAGPQPTLNFFLEENRNLWLYRTLNNEENRNRRRAFADFQELRQNDLLRFHELMITQNEQIIMLKKAMSSVR</sequence>
<evidence type="ECO:0000313" key="3">
    <source>
        <dbReference type="EMBL" id="SBT42665.1"/>
    </source>
</evidence>
<evidence type="ECO:0000313" key="5">
    <source>
        <dbReference type="Proteomes" id="UP000078555"/>
    </source>
</evidence>
<dbReference type="AlphaFoldDB" id="A0A1A8ZET2"/>
<name>A0A1A8ZET2_PLAOA</name>
<feature type="chain" id="PRO_5015059963" evidence="1">
    <location>
        <begin position="22"/>
        <end position="146"/>
    </location>
</feature>
<reference evidence="4 5" key="1">
    <citation type="submission" date="2016-05" db="EMBL/GenBank/DDBJ databases">
        <authorList>
            <person name="Naeem Raeece"/>
        </authorList>
    </citation>
    <scope>NUCLEOTIDE SEQUENCE [LARGE SCALE GENOMIC DNA]</scope>
</reference>
<dbReference type="EMBL" id="FLRD01000123">
    <property type="protein sequence ID" value="SBT42340.1"/>
    <property type="molecule type" value="Genomic_DNA"/>
</dbReference>
<dbReference type="Proteomes" id="UP000078550">
    <property type="component" value="Unassembled WGS sequence"/>
</dbReference>
<organism evidence="2 5">
    <name type="scientific">Plasmodium ovale wallikeri</name>
    <dbReference type="NCBI Taxonomy" id="864142"/>
    <lineage>
        <taxon>Eukaryota</taxon>
        <taxon>Sar</taxon>
        <taxon>Alveolata</taxon>
        <taxon>Apicomplexa</taxon>
        <taxon>Aconoidasida</taxon>
        <taxon>Haemosporida</taxon>
        <taxon>Plasmodiidae</taxon>
        <taxon>Plasmodium</taxon>
        <taxon>Plasmodium (Plasmodium)</taxon>
    </lineage>
</organism>
<evidence type="ECO:0000256" key="1">
    <source>
        <dbReference type="SAM" id="SignalP"/>
    </source>
</evidence>
<feature type="signal peptide" evidence="1">
    <location>
        <begin position="1"/>
        <end position="21"/>
    </location>
</feature>
<proteinExistence type="predicted"/>
<evidence type="ECO:0000313" key="2">
    <source>
        <dbReference type="EMBL" id="SBT42340.1"/>
    </source>
</evidence>
<keyword evidence="1" id="KW-0732">Signal</keyword>